<dbReference type="AlphaFoldDB" id="A0AAN6NF13"/>
<evidence type="ECO:0000256" key="3">
    <source>
        <dbReference type="ARBA" id="ARBA00023002"/>
    </source>
</evidence>
<dbReference type="GO" id="GO:0005506">
    <property type="term" value="F:iron ion binding"/>
    <property type="evidence" value="ECO:0007669"/>
    <property type="project" value="InterPro"/>
</dbReference>
<keyword evidence="7" id="KW-0472">Membrane</keyword>
<dbReference type="PROSITE" id="PS00086">
    <property type="entry name" value="CYTOCHROME_P450"/>
    <property type="match status" value="1"/>
</dbReference>
<protein>
    <submittedName>
        <fullName evidence="8">O-methylsterigmatocystin oxidoreductase</fullName>
    </submittedName>
</protein>
<evidence type="ECO:0000256" key="4">
    <source>
        <dbReference type="ARBA" id="ARBA00023004"/>
    </source>
</evidence>
<evidence type="ECO:0000256" key="5">
    <source>
        <dbReference type="PIRSR" id="PIRSR602401-1"/>
    </source>
</evidence>
<dbReference type="GO" id="GO:0020037">
    <property type="term" value="F:heme binding"/>
    <property type="evidence" value="ECO:0007669"/>
    <property type="project" value="InterPro"/>
</dbReference>
<dbReference type="PANTHER" id="PTHR46300">
    <property type="entry name" value="P450, PUTATIVE (EUROFUNG)-RELATED-RELATED"/>
    <property type="match status" value="1"/>
</dbReference>
<dbReference type="InterPro" id="IPR017972">
    <property type="entry name" value="Cyt_P450_CS"/>
</dbReference>
<comment type="cofactor">
    <cofactor evidence="5">
        <name>heme</name>
        <dbReference type="ChEBI" id="CHEBI:30413"/>
    </cofactor>
</comment>
<dbReference type="Proteomes" id="UP001303473">
    <property type="component" value="Unassembled WGS sequence"/>
</dbReference>
<proteinExistence type="inferred from homology"/>
<keyword evidence="2 5" id="KW-0479">Metal-binding</keyword>
<dbReference type="GO" id="GO:0004497">
    <property type="term" value="F:monooxygenase activity"/>
    <property type="evidence" value="ECO:0007669"/>
    <property type="project" value="UniProtKB-KW"/>
</dbReference>
<keyword evidence="7" id="KW-1133">Transmembrane helix</keyword>
<name>A0AAN6NF13_9PEZI</name>
<accession>A0AAN6NF13</accession>
<feature type="transmembrane region" description="Helical" evidence="7">
    <location>
        <begin position="6"/>
        <end position="31"/>
    </location>
</feature>
<organism evidence="8 9">
    <name type="scientific">Diplogelasinospora grovesii</name>
    <dbReference type="NCBI Taxonomy" id="303347"/>
    <lineage>
        <taxon>Eukaryota</taxon>
        <taxon>Fungi</taxon>
        <taxon>Dikarya</taxon>
        <taxon>Ascomycota</taxon>
        <taxon>Pezizomycotina</taxon>
        <taxon>Sordariomycetes</taxon>
        <taxon>Sordariomycetidae</taxon>
        <taxon>Sordariales</taxon>
        <taxon>Diplogelasinosporaceae</taxon>
        <taxon>Diplogelasinospora</taxon>
    </lineage>
</organism>
<dbReference type="InterPro" id="IPR036396">
    <property type="entry name" value="Cyt_P450_sf"/>
</dbReference>
<gene>
    <name evidence="8" type="ORF">QBC46DRAFT_379743</name>
</gene>
<keyword evidence="4 5" id="KW-0408">Iron</keyword>
<evidence type="ECO:0000256" key="1">
    <source>
        <dbReference type="ARBA" id="ARBA00010617"/>
    </source>
</evidence>
<evidence type="ECO:0000256" key="2">
    <source>
        <dbReference type="ARBA" id="ARBA00022723"/>
    </source>
</evidence>
<keyword evidence="5 6" id="KW-0349">Heme</keyword>
<sequence>MPLLGVLTPVLPVSLVVPLIGAVVLVVYYVFYKVFGTRKAHPPLPPGPPREFLLGHYRTVPEDAAFKKYAEWAKEHNSDVLYFETFGTKWIVLNSLQSAIGLLDKTGSIYADRPRFVMFEEMGWSPTLTWLRWGPKYHLHRRVLQPPFTKSRVHQYTTLQRREALIFCRDMINDPANWVNAARRFSVAIVLKIAYGLDVDSPDSPWIKLAADVADAVGKSGAPASSIIDRFPLTRYLPTWLPFMERLRYAHQHRPTIQNTTQLPFEASLQQAKKGETTSFIHDRLAVHRENVKKGLPNEFALEDIKGAAATILIAGNDTTAATVMLLVLYLMQNPDAQRKGQEEISQVVGSERLPNWDDIPSLPYTNLILQETYRMNPLSPLGIPHASVTDDVYNGMFIPKGTIVYQNVWAMHHDENIYQEPFRFWPERYLPKEQGGNGEPLPVGNFGFGRRICIGRNLAENSLLIILATMLSTMEITYPVGKDGKPEQVEPEWSFRGQAIVLPFKAGIKPREKGNELLESELASLDT</sequence>
<dbReference type="EMBL" id="MU853773">
    <property type="protein sequence ID" value="KAK3942492.1"/>
    <property type="molecule type" value="Genomic_DNA"/>
</dbReference>
<dbReference type="PRINTS" id="PR00463">
    <property type="entry name" value="EP450I"/>
</dbReference>
<keyword evidence="7" id="KW-0812">Transmembrane</keyword>
<evidence type="ECO:0000256" key="7">
    <source>
        <dbReference type="SAM" id="Phobius"/>
    </source>
</evidence>
<feature type="binding site" description="axial binding residue" evidence="5">
    <location>
        <position position="454"/>
    </location>
    <ligand>
        <name>heme</name>
        <dbReference type="ChEBI" id="CHEBI:30413"/>
    </ligand>
    <ligandPart>
        <name>Fe</name>
        <dbReference type="ChEBI" id="CHEBI:18248"/>
    </ligandPart>
</feature>
<dbReference type="GO" id="GO:0016705">
    <property type="term" value="F:oxidoreductase activity, acting on paired donors, with incorporation or reduction of molecular oxygen"/>
    <property type="evidence" value="ECO:0007669"/>
    <property type="project" value="InterPro"/>
</dbReference>
<dbReference type="InterPro" id="IPR050364">
    <property type="entry name" value="Cytochrome_P450_fung"/>
</dbReference>
<dbReference type="InterPro" id="IPR001128">
    <property type="entry name" value="Cyt_P450"/>
</dbReference>
<dbReference type="Gene3D" id="1.10.630.10">
    <property type="entry name" value="Cytochrome P450"/>
    <property type="match status" value="1"/>
</dbReference>
<evidence type="ECO:0000313" key="9">
    <source>
        <dbReference type="Proteomes" id="UP001303473"/>
    </source>
</evidence>
<keyword evidence="3 6" id="KW-0560">Oxidoreductase</keyword>
<evidence type="ECO:0000313" key="8">
    <source>
        <dbReference type="EMBL" id="KAK3942492.1"/>
    </source>
</evidence>
<keyword evidence="6" id="KW-0503">Monooxygenase</keyword>
<dbReference type="CDD" id="cd11065">
    <property type="entry name" value="CYP64-like"/>
    <property type="match status" value="1"/>
</dbReference>
<dbReference type="PANTHER" id="PTHR46300:SF5">
    <property type="entry name" value="CYTOCHROME P450"/>
    <property type="match status" value="1"/>
</dbReference>
<dbReference type="SUPFAM" id="SSF48264">
    <property type="entry name" value="Cytochrome P450"/>
    <property type="match status" value="1"/>
</dbReference>
<keyword evidence="9" id="KW-1185">Reference proteome</keyword>
<dbReference type="InterPro" id="IPR002401">
    <property type="entry name" value="Cyt_P450_E_grp-I"/>
</dbReference>
<comment type="caution">
    <text evidence="8">The sequence shown here is derived from an EMBL/GenBank/DDBJ whole genome shotgun (WGS) entry which is preliminary data.</text>
</comment>
<comment type="similarity">
    <text evidence="1 6">Belongs to the cytochrome P450 family.</text>
</comment>
<dbReference type="PRINTS" id="PR00385">
    <property type="entry name" value="P450"/>
</dbReference>
<dbReference type="Pfam" id="PF00067">
    <property type="entry name" value="p450"/>
    <property type="match status" value="1"/>
</dbReference>
<reference evidence="9" key="1">
    <citation type="journal article" date="2023" name="Mol. Phylogenet. Evol.">
        <title>Genome-scale phylogeny and comparative genomics of the fungal order Sordariales.</title>
        <authorList>
            <person name="Hensen N."/>
            <person name="Bonometti L."/>
            <person name="Westerberg I."/>
            <person name="Brannstrom I.O."/>
            <person name="Guillou S."/>
            <person name="Cros-Aarteil S."/>
            <person name="Calhoun S."/>
            <person name="Haridas S."/>
            <person name="Kuo A."/>
            <person name="Mondo S."/>
            <person name="Pangilinan J."/>
            <person name="Riley R."/>
            <person name="LaButti K."/>
            <person name="Andreopoulos B."/>
            <person name="Lipzen A."/>
            <person name="Chen C."/>
            <person name="Yan M."/>
            <person name="Daum C."/>
            <person name="Ng V."/>
            <person name="Clum A."/>
            <person name="Steindorff A."/>
            <person name="Ohm R.A."/>
            <person name="Martin F."/>
            <person name="Silar P."/>
            <person name="Natvig D.O."/>
            <person name="Lalanne C."/>
            <person name="Gautier V."/>
            <person name="Ament-Velasquez S.L."/>
            <person name="Kruys A."/>
            <person name="Hutchinson M.I."/>
            <person name="Powell A.J."/>
            <person name="Barry K."/>
            <person name="Miller A.N."/>
            <person name="Grigoriev I.V."/>
            <person name="Debuchy R."/>
            <person name="Gladieux P."/>
            <person name="Hiltunen Thoren M."/>
            <person name="Johannesson H."/>
        </authorList>
    </citation>
    <scope>NUCLEOTIDE SEQUENCE [LARGE SCALE GENOMIC DNA]</scope>
    <source>
        <strain evidence="9">CBS 340.73</strain>
    </source>
</reference>
<evidence type="ECO:0000256" key="6">
    <source>
        <dbReference type="RuleBase" id="RU000461"/>
    </source>
</evidence>